<evidence type="ECO:0000313" key="3">
    <source>
        <dbReference type="Proteomes" id="UP000324241"/>
    </source>
</evidence>
<evidence type="ECO:0000313" key="2">
    <source>
        <dbReference type="EMBL" id="KAA8642886.1"/>
    </source>
</evidence>
<dbReference type="GeneID" id="54332349"/>
<feature type="chain" id="PRO_5024431075" evidence="1">
    <location>
        <begin position="25"/>
        <end position="167"/>
    </location>
</feature>
<dbReference type="Proteomes" id="UP000324241">
    <property type="component" value="Unassembled WGS sequence"/>
</dbReference>
<accession>A0A5M9MB46</accession>
<feature type="signal peptide" evidence="1">
    <location>
        <begin position="1"/>
        <end position="24"/>
    </location>
</feature>
<organism evidence="2 3">
    <name type="scientific">Aspergillus tanneri</name>
    <dbReference type="NCBI Taxonomy" id="1220188"/>
    <lineage>
        <taxon>Eukaryota</taxon>
        <taxon>Fungi</taxon>
        <taxon>Dikarya</taxon>
        <taxon>Ascomycota</taxon>
        <taxon>Pezizomycotina</taxon>
        <taxon>Eurotiomycetes</taxon>
        <taxon>Eurotiomycetidae</taxon>
        <taxon>Eurotiales</taxon>
        <taxon>Aspergillaceae</taxon>
        <taxon>Aspergillus</taxon>
        <taxon>Aspergillus subgen. Circumdati</taxon>
    </lineage>
</organism>
<keyword evidence="1" id="KW-0732">Signal</keyword>
<dbReference type="AlphaFoldDB" id="A0A5M9MB46"/>
<sequence>MSHIANFTMLLAAAISANVTIMKGCTPATYDCYQNGTWIVRANKDKKKATGPSTAKEREHINKKNVAWKANTTFFENLAPLKELQLHPREEMFNIFNVVNSMVLASSDISQIGESCPRVGRLDLIINRSKGDRSETACYEVFGQFQSLNKSTFIYTTRWSRYEGLRI</sequence>
<dbReference type="VEuPathDB" id="FungiDB:EYZ11_006689"/>
<comment type="caution">
    <text evidence="2">The sequence shown here is derived from an EMBL/GenBank/DDBJ whole genome shotgun (WGS) entry which is preliminary data.</text>
</comment>
<evidence type="ECO:0000256" key="1">
    <source>
        <dbReference type="SAM" id="SignalP"/>
    </source>
</evidence>
<dbReference type="EMBL" id="QUQM01000005">
    <property type="protein sequence ID" value="KAA8642886.1"/>
    <property type="molecule type" value="Genomic_DNA"/>
</dbReference>
<reference evidence="2 3" key="1">
    <citation type="submission" date="2019-08" db="EMBL/GenBank/DDBJ databases">
        <title>The genome sequence of a newly discovered highly antifungal drug resistant Aspergillus species, Aspergillus tanneri NIH 1004.</title>
        <authorList>
            <person name="Mounaud S."/>
            <person name="Singh I."/>
            <person name="Joardar V."/>
            <person name="Pakala S."/>
            <person name="Pakala S."/>
            <person name="Venepally P."/>
            <person name="Chung J.K."/>
            <person name="Losada L."/>
            <person name="Nierman W.C."/>
        </authorList>
    </citation>
    <scope>NUCLEOTIDE SEQUENCE [LARGE SCALE GENOMIC DNA]</scope>
    <source>
        <strain evidence="2 3">NIH1004</strain>
    </source>
</reference>
<dbReference type="RefSeq" id="XP_033422248.1">
    <property type="nucleotide sequence ID" value="XM_033574230.1"/>
</dbReference>
<name>A0A5M9MB46_9EURO</name>
<gene>
    <name evidence="2" type="ORF">ATNIH1004_009647</name>
</gene>
<protein>
    <submittedName>
        <fullName evidence="2">Uncharacterized protein</fullName>
    </submittedName>
</protein>
<proteinExistence type="predicted"/>